<proteinExistence type="inferred from homology"/>
<evidence type="ECO:0000256" key="9">
    <source>
        <dbReference type="ARBA" id="ARBA00023136"/>
    </source>
</evidence>
<evidence type="ECO:0000256" key="5">
    <source>
        <dbReference type="ARBA" id="ARBA00022692"/>
    </source>
</evidence>
<evidence type="ECO:0000259" key="12">
    <source>
        <dbReference type="Pfam" id="PF01694"/>
    </source>
</evidence>
<sequence>MSNADIEPQNRPRNRKSSGSIAGGEAAAKAPGTVYFDSNSRKERKWTPWIVLVFLAENVVIFVVVMFVNNCPGHSNPYGSCFADVLRRFSFQPLRQNPLLGPSSSTLEKFGALVWDKIVHQHQGWRLVASIWLHAGVIHLLTNMISLVFIGIRLEQQFGFGKIYRFQL</sequence>
<feature type="domain" description="Peptidase S54 rhomboid" evidence="12">
    <location>
        <begin position="122"/>
        <end position="164"/>
    </location>
</feature>
<dbReference type="EC" id="3.4.21.105" evidence="10"/>
<evidence type="ECO:0000256" key="8">
    <source>
        <dbReference type="ARBA" id="ARBA00022989"/>
    </source>
</evidence>
<evidence type="ECO:0000313" key="13">
    <source>
        <dbReference type="EMBL" id="KAK8957405.1"/>
    </source>
</evidence>
<comment type="subcellular location">
    <subcellularLocation>
        <location evidence="2 10">Membrane</location>
        <topology evidence="2 10">Multi-pass membrane protein</topology>
    </subcellularLocation>
</comment>
<keyword evidence="8 10" id="KW-1133">Transmembrane helix</keyword>
<dbReference type="GO" id="GO:0004252">
    <property type="term" value="F:serine-type endopeptidase activity"/>
    <property type="evidence" value="ECO:0007669"/>
    <property type="project" value="InterPro"/>
</dbReference>
<keyword evidence="7 10" id="KW-0720">Serine protease</keyword>
<keyword evidence="4 10" id="KW-0645">Protease</keyword>
<dbReference type="InterPro" id="IPR022764">
    <property type="entry name" value="Peptidase_S54_rhomboid_dom"/>
</dbReference>
<evidence type="ECO:0000256" key="4">
    <source>
        <dbReference type="ARBA" id="ARBA00022670"/>
    </source>
</evidence>
<keyword evidence="5 10" id="KW-0812">Transmembrane</keyword>
<dbReference type="Pfam" id="PF01694">
    <property type="entry name" value="Rhomboid"/>
    <property type="match status" value="1"/>
</dbReference>
<gene>
    <name evidence="13" type="ORF">KSP39_PZI000796</name>
</gene>
<comment type="caution">
    <text evidence="10">Lacks conserved residue(s) required for the propagation of feature annotation.</text>
</comment>
<dbReference type="GO" id="GO:0006508">
    <property type="term" value="P:proteolysis"/>
    <property type="evidence" value="ECO:0007669"/>
    <property type="project" value="UniProtKB-KW"/>
</dbReference>
<comment type="function">
    <text evidence="10">Serine protease involved in intramembrane proteolysis.</text>
</comment>
<feature type="region of interest" description="Disordered" evidence="11">
    <location>
        <begin position="1"/>
        <end position="25"/>
    </location>
</feature>
<dbReference type="GO" id="GO:0016020">
    <property type="term" value="C:membrane"/>
    <property type="evidence" value="ECO:0007669"/>
    <property type="project" value="UniProtKB-SubCell"/>
</dbReference>
<dbReference type="AlphaFoldDB" id="A0AAP0GFJ8"/>
<evidence type="ECO:0000256" key="2">
    <source>
        <dbReference type="ARBA" id="ARBA00004141"/>
    </source>
</evidence>
<evidence type="ECO:0000256" key="7">
    <source>
        <dbReference type="ARBA" id="ARBA00022825"/>
    </source>
</evidence>
<comment type="similarity">
    <text evidence="3 10">Belongs to the peptidase S54 family.</text>
</comment>
<dbReference type="SUPFAM" id="SSF144091">
    <property type="entry name" value="Rhomboid-like"/>
    <property type="match status" value="1"/>
</dbReference>
<protein>
    <recommendedName>
        <fullName evidence="10">RHOMBOID-like protein</fullName>
        <ecNumber evidence="10">3.4.21.105</ecNumber>
    </recommendedName>
</protein>
<keyword evidence="6 10" id="KW-0378">Hydrolase</keyword>
<evidence type="ECO:0000256" key="10">
    <source>
        <dbReference type="RuleBase" id="RU362115"/>
    </source>
</evidence>
<evidence type="ECO:0000256" key="11">
    <source>
        <dbReference type="SAM" id="MobiDB-lite"/>
    </source>
</evidence>
<accession>A0AAP0GFJ8</accession>
<evidence type="ECO:0000313" key="14">
    <source>
        <dbReference type="Proteomes" id="UP001418222"/>
    </source>
</evidence>
<dbReference type="EMBL" id="JBBWWQ010000001">
    <property type="protein sequence ID" value="KAK8957405.1"/>
    <property type="molecule type" value="Genomic_DNA"/>
</dbReference>
<evidence type="ECO:0000256" key="3">
    <source>
        <dbReference type="ARBA" id="ARBA00009045"/>
    </source>
</evidence>
<dbReference type="Proteomes" id="UP001418222">
    <property type="component" value="Unassembled WGS sequence"/>
</dbReference>
<feature type="transmembrane region" description="Helical" evidence="10">
    <location>
        <begin position="49"/>
        <end position="68"/>
    </location>
</feature>
<keyword evidence="14" id="KW-1185">Reference proteome</keyword>
<evidence type="ECO:0000256" key="6">
    <source>
        <dbReference type="ARBA" id="ARBA00022801"/>
    </source>
</evidence>
<dbReference type="Gene3D" id="1.20.1540.10">
    <property type="entry name" value="Rhomboid-like"/>
    <property type="match status" value="1"/>
</dbReference>
<dbReference type="InterPro" id="IPR002610">
    <property type="entry name" value="Peptidase_S54_rhomboid-like"/>
</dbReference>
<keyword evidence="9 10" id="KW-0472">Membrane</keyword>
<name>A0AAP0GFJ8_9ASPA</name>
<dbReference type="PANTHER" id="PTHR22936">
    <property type="entry name" value="RHOMBOID-RELATED"/>
    <property type="match status" value="1"/>
</dbReference>
<reference evidence="13 14" key="1">
    <citation type="journal article" date="2022" name="Nat. Plants">
        <title>Genomes of leafy and leafless Platanthera orchids illuminate the evolution of mycoheterotrophy.</title>
        <authorList>
            <person name="Li M.H."/>
            <person name="Liu K.W."/>
            <person name="Li Z."/>
            <person name="Lu H.C."/>
            <person name="Ye Q.L."/>
            <person name="Zhang D."/>
            <person name="Wang J.Y."/>
            <person name="Li Y.F."/>
            <person name="Zhong Z.M."/>
            <person name="Liu X."/>
            <person name="Yu X."/>
            <person name="Liu D.K."/>
            <person name="Tu X.D."/>
            <person name="Liu B."/>
            <person name="Hao Y."/>
            <person name="Liao X.Y."/>
            <person name="Jiang Y.T."/>
            <person name="Sun W.H."/>
            <person name="Chen J."/>
            <person name="Chen Y.Q."/>
            <person name="Ai Y."/>
            <person name="Zhai J.W."/>
            <person name="Wu S.S."/>
            <person name="Zhou Z."/>
            <person name="Hsiao Y.Y."/>
            <person name="Wu W.L."/>
            <person name="Chen Y.Y."/>
            <person name="Lin Y.F."/>
            <person name="Hsu J.L."/>
            <person name="Li C.Y."/>
            <person name="Wang Z.W."/>
            <person name="Zhao X."/>
            <person name="Zhong W.Y."/>
            <person name="Ma X.K."/>
            <person name="Ma L."/>
            <person name="Huang J."/>
            <person name="Chen G.Z."/>
            <person name="Huang M.Z."/>
            <person name="Huang L."/>
            <person name="Peng D.H."/>
            <person name="Luo Y.B."/>
            <person name="Zou S.Q."/>
            <person name="Chen S.P."/>
            <person name="Lan S."/>
            <person name="Tsai W.C."/>
            <person name="Van de Peer Y."/>
            <person name="Liu Z.J."/>
        </authorList>
    </citation>
    <scope>NUCLEOTIDE SEQUENCE [LARGE SCALE GENOMIC DNA]</scope>
    <source>
        <strain evidence="13">Lor287</strain>
    </source>
</reference>
<dbReference type="InterPro" id="IPR035952">
    <property type="entry name" value="Rhomboid-like_sf"/>
</dbReference>
<feature type="transmembrane region" description="Helical" evidence="10">
    <location>
        <begin position="131"/>
        <end position="152"/>
    </location>
</feature>
<organism evidence="13 14">
    <name type="scientific">Platanthera zijinensis</name>
    <dbReference type="NCBI Taxonomy" id="2320716"/>
    <lineage>
        <taxon>Eukaryota</taxon>
        <taxon>Viridiplantae</taxon>
        <taxon>Streptophyta</taxon>
        <taxon>Embryophyta</taxon>
        <taxon>Tracheophyta</taxon>
        <taxon>Spermatophyta</taxon>
        <taxon>Magnoliopsida</taxon>
        <taxon>Liliopsida</taxon>
        <taxon>Asparagales</taxon>
        <taxon>Orchidaceae</taxon>
        <taxon>Orchidoideae</taxon>
        <taxon>Orchideae</taxon>
        <taxon>Orchidinae</taxon>
        <taxon>Platanthera</taxon>
    </lineage>
</organism>
<evidence type="ECO:0000256" key="1">
    <source>
        <dbReference type="ARBA" id="ARBA00000156"/>
    </source>
</evidence>
<comment type="catalytic activity">
    <reaction evidence="1 10">
        <text>Cleaves type-1 transmembrane domains using a catalytic dyad composed of serine and histidine that are contributed by different transmembrane domains.</text>
        <dbReference type="EC" id="3.4.21.105"/>
    </reaction>
</comment>
<dbReference type="PANTHER" id="PTHR22936:SF69">
    <property type="entry name" value="RHOMBOID-LIKE PROTEIN"/>
    <property type="match status" value="1"/>
</dbReference>
<comment type="caution">
    <text evidence="13">The sequence shown here is derived from an EMBL/GenBank/DDBJ whole genome shotgun (WGS) entry which is preliminary data.</text>
</comment>